<proteinExistence type="predicted"/>
<dbReference type="InterPro" id="IPR050951">
    <property type="entry name" value="Retrovirus_Pol_polyprotein"/>
</dbReference>
<dbReference type="GO" id="GO:0015074">
    <property type="term" value="P:DNA integration"/>
    <property type="evidence" value="ECO:0007669"/>
    <property type="project" value="InterPro"/>
</dbReference>
<dbReference type="AlphaFoldDB" id="A0AAW2XKZ5"/>
<evidence type="ECO:0000259" key="1">
    <source>
        <dbReference type="PROSITE" id="PS50994"/>
    </source>
</evidence>
<dbReference type="SUPFAM" id="SSF53098">
    <property type="entry name" value="Ribonuclease H-like"/>
    <property type="match status" value="1"/>
</dbReference>
<comment type="caution">
    <text evidence="2">The sequence shown here is derived from an EMBL/GenBank/DDBJ whole genome shotgun (WGS) entry which is preliminary data.</text>
</comment>
<dbReference type="InterPro" id="IPR036397">
    <property type="entry name" value="RNaseH_sf"/>
</dbReference>
<dbReference type="PROSITE" id="PS50994">
    <property type="entry name" value="INTEGRASE"/>
    <property type="match status" value="1"/>
</dbReference>
<gene>
    <name evidence="2" type="ORF">Slati_0796100</name>
</gene>
<dbReference type="Gene3D" id="1.10.340.70">
    <property type="match status" value="1"/>
</dbReference>
<feature type="domain" description="Integrase catalytic" evidence="1">
    <location>
        <begin position="141"/>
        <end position="313"/>
    </location>
</feature>
<dbReference type="Gene3D" id="3.30.420.10">
    <property type="entry name" value="Ribonuclease H-like superfamily/Ribonuclease H"/>
    <property type="match status" value="1"/>
</dbReference>
<reference evidence="2" key="2">
    <citation type="journal article" date="2024" name="Plant">
        <title>Genomic evolution and insights into agronomic trait innovations of Sesamum species.</title>
        <authorList>
            <person name="Miao H."/>
            <person name="Wang L."/>
            <person name="Qu L."/>
            <person name="Liu H."/>
            <person name="Sun Y."/>
            <person name="Le M."/>
            <person name="Wang Q."/>
            <person name="Wei S."/>
            <person name="Zheng Y."/>
            <person name="Lin W."/>
            <person name="Duan Y."/>
            <person name="Cao H."/>
            <person name="Xiong S."/>
            <person name="Wang X."/>
            <person name="Wei L."/>
            <person name="Li C."/>
            <person name="Ma Q."/>
            <person name="Ju M."/>
            <person name="Zhao R."/>
            <person name="Li G."/>
            <person name="Mu C."/>
            <person name="Tian Q."/>
            <person name="Mei H."/>
            <person name="Zhang T."/>
            <person name="Gao T."/>
            <person name="Zhang H."/>
        </authorList>
    </citation>
    <scope>NUCLEOTIDE SEQUENCE</scope>
    <source>
        <strain evidence="2">KEN1</strain>
    </source>
</reference>
<dbReference type="Pfam" id="PF17921">
    <property type="entry name" value="Integrase_H2C2"/>
    <property type="match status" value="1"/>
</dbReference>
<dbReference type="InterPro" id="IPR012337">
    <property type="entry name" value="RNaseH-like_sf"/>
</dbReference>
<name>A0AAW2XKZ5_9LAMI</name>
<evidence type="ECO:0000313" key="2">
    <source>
        <dbReference type="EMBL" id="KAL0454569.1"/>
    </source>
</evidence>
<dbReference type="GO" id="GO:0003676">
    <property type="term" value="F:nucleic acid binding"/>
    <property type="evidence" value="ECO:0007669"/>
    <property type="project" value="InterPro"/>
</dbReference>
<protein>
    <submittedName>
        <fullName evidence="2">Transposon Tf2-11 polyprotein</fullName>
    </submittedName>
</protein>
<dbReference type="InterPro" id="IPR041588">
    <property type="entry name" value="Integrase_H2C2"/>
</dbReference>
<dbReference type="PANTHER" id="PTHR37984:SF5">
    <property type="entry name" value="PROTEIN NYNRIN-LIKE"/>
    <property type="match status" value="1"/>
</dbReference>
<dbReference type="PANTHER" id="PTHR37984">
    <property type="entry name" value="PROTEIN CBG26694"/>
    <property type="match status" value="1"/>
</dbReference>
<dbReference type="EMBL" id="JACGWN010000003">
    <property type="protein sequence ID" value="KAL0454569.1"/>
    <property type="molecule type" value="Genomic_DNA"/>
</dbReference>
<reference evidence="2" key="1">
    <citation type="submission" date="2020-06" db="EMBL/GenBank/DDBJ databases">
        <authorList>
            <person name="Li T."/>
            <person name="Hu X."/>
            <person name="Zhang T."/>
            <person name="Song X."/>
            <person name="Zhang H."/>
            <person name="Dai N."/>
            <person name="Sheng W."/>
            <person name="Hou X."/>
            <person name="Wei L."/>
        </authorList>
    </citation>
    <scope>NUCLEOTIDE SEQUENCE</scope>
    <source>
        <strain evidence="2">KEN1</strain>
        <tissue evidence="2">Leaf</tissue>
    </source>
</reference>
<dbReference type="InterPro" id="IPR001584">
    <property type="entry name" value="Integrase_cat-core"/>
</dbReference>
<organism evidence="2">
    <name type="scientific">Sesamum latifolium</name>
    <dbReference type="NCBI Taxonomy" id="2727402"/>
    <lineage>
        <taxon>Eukaryota</taxon>
        <taxon>Viridiplantae</taxon>
        <taxon>Streptophyta</taxon>
        <taxon>Embryophyta</taxon>
        <taxon>Tracheophyta</taxon>
        <taxon>Spermatophyta</taxon>
        <taxon>Magnoliopsida</taxon>
        <taxon>eudicotyledons</taxon>
        <taxon>Gunneridae</taxon>
        <taxon>Pentapetalae</taxon>
        <taxon>asterids</taxon>
        <taxon>lamiids</taxon>
        <taxon>Lamiales</taxon>
        <taxon>Pedaliaceae</taxon>
        <taxon>Sesamum</taxon>
    </lineage>
</organism>
<sequence length="313" mass="36317">MRQRRWLELIKDYDLSINYHPGKANRVADALSRKTHWLLERIKNKVEAGSSSDFHIKDDGSLYMRNKLCVPSDSDLKQNIISEAHRSRLSVHPGSTKMYRDLKENFWWNGMKRDIAEYISKFITCQKLKAEHQKLGGWLQPLEIPEWKWEHVTMDFVLGLPRTRLGLDAIWLVVDCLTKSAHFSPIRTTYTLEKLAGVYIDNIVRLHGIPISIVSDRDPRFPSRFWRSFQQALGKSIQLSTTYHPQTNGQSERTIQTLEDMLRACVLDFKGGEKVITGPELVQEMVEKVTTIRKRLKEAKIGKRVGLMSRDGR</sequence>
<accession>A0AAW2XKZ5</accession>